<name>A0A9W9U633_9EURO</name>
<evidence type="ECO:0000313" key="1">
    <source>
        <dbReference type="EMBL" id="KAJ5318566.1"/>
    </source>
</evidence>
<proteinExistence type="predicted"/>
<dbReference type="AlphaFoldDB" id="A0A9W9U633"/>
<sequence>MPPNLPPWKIRMVHDMIASKSLTVEEMAYEAECSERAIIDIGKYLRVLAEADDTSAVQRCPIIIVNIFQAQNYGSPLTIPISTTSKAPGVHMNAGTNEAIQKQT</sequence>
<evidence type="ECO:0000313" key="2">
    <source>
        <dbReference type="Proteomes" id="UP001147746"/>
    </source>
</evidence>
<dbReference type="EMBL" id="JAPZBO010000004">
    <property type="protein sequence ID" value="KAJ5318566.1"/>
    <property type="molecule type" value="Genomic_DNA"/>
</dbReference>
<dbReference type="Proteomes" id="UP001147746">
    <property type="component" value="Unassembled WGS sequence"/>
</dbReference>
<comment type="caution">
    <text evidence="1">The sequence shown here is derived from an EMBL/GenBank/DDBJ whole genome shotgun (WGS) entry which is preliminary data.</text>
</comment>
<organism evidence="1 2">
    <name type="scientific">Penicillium atrosanguineum</name>
    <dbReference type="NCBI Taxonomy" id="1132637"/>
    <lineage>
        <taxon>Eukaryota</taxon>
        <taxon>Fungi</taxon>
        <taxon>Dikarya</taxon>
        <taxon>Ascomycota</taxon>
        <taxon>Pezizomycotina</taxon>
        <taxon>Eurotiomycetes</taxon>
        <taxon>Eurotiomycetidae</taxon>
        <taxon>Eurotiales</taxon>
        <taxon>Aspergillaceae</taxon>
        <taxon>Penicillium</taxon>
    </lineage>
</organism>
<protein>
    <submittedName>
        <fullName evidence="1">Uncharacterized protein</fullName>
    </submittedName>
</protein>
<accession>A0A9W9U633</accession>
<keyword evidence="2" id="KW-1185">Reference proteome</keyword>
<reference evidence="1" key="1">
    <citation type="submission" date="2022-12" db="EMBL/GenBank/DDBJ databases">
        <authorList>
            <person name="Petersen C."/>
        </authorList>
    </citation>
    <scope>NUCLEOTIDE SEQUENCE</scope>
    <source>
        <strain evidence="1">IBT 21472</strain>
    </source>
</reference>
<reference evidence="1" key="2">
    <citation type="journal article" date="2023" name="IMA Fungus">
        <title>Comparative genomic study of the Penicillium genus elucidates a diverse pangenome and 15 lateral gene transfer events.</title>
        <authorList>
            <person name="Petersen C."/>
            <person name="Sorensen T."/>
            <person name="Nielsen M.R."/>
            <person name="Sondergaard T.E."/>
            <person name="Sorensen J.L."/>
            <person name="Fitzpatrick D.A."/>
            <person name="Frisvad J.C."/>
            <person name="Nielsen K.L."/>
        </authorList>
    </citation>
    <scope>NUCLEOTIDE SEQUENCE</scope>
    <source>
        <strain evidence="1">IBT 21472</strain>
    </source>
</reference>
<gene>
    <name evidence="1" type="ORF">N7476_004986</name>
</gene>